<evidence type="ECO:0000256" key="11">
    <source>
        <dbReference type="PIRSR" id="PIRSR600269-51"/>
    </source>
</evidence>
<comment type="caution">
    <text evidence="15">The sequence shown here is derived from an EMBL/GenBank/DDBJ whole genome shotgun (WGS) entry which is preliminary data.</text>
</comment>
<comment type="catalytic activity">
    <reaction evidence="9">
        <text>a primary methyl amine + O2 + H2O = an aldehyde + H2O2 + NH4(+)</text>
        <dbReference type="Rhea" id="RHEA:16153"/>
        <dbReference type="ChEBI" id="CHEBI:15377"/>
        <dbReference type="ChEBI" id="CHEBI:15379"/>
        <dbReference type="ChEBI" id="CHEBI:16240"/>
        <dbReference type="ChEBI" id="CHEBI:17478"/>
        <dbReference type="ChEBI" id="CHEBI:28938"/>
        <dbReference type="ChEBI" id="CHEBI:228804"/>
        <dbReference type="EC" id="1.4.3.21"/>
    </reaction>
</comment>
<dbReference type="AlphaFoldDB" id="A0AAD7LCR6"/>
<feature type="active site" description="Schiff-base intermediate with substrate; via topaquinone" evidence="10">
    <location>
        <position position="349"/>
    </location>
</feature>
<dbReference type="Pfam" id="PF01179">
    <property type="entry name" value="Cu_amine_oxid"/>
    <property type="match status" value="1"/>
</dbReference>
<dbReference type="KEGG" id="qsa:O6P43_021577"/>
<evidence type="ECO:0000256" key="6">
    <source>
        <dbReference type="ARBA" id="ARBA00023002"/>
    </source>
</evidence>
<keyword evidence="5 10" id="KW-0801">TPQ</keyword>
<comment type="cofactor">
    <cofactor evidence="12">
        <name>Cu cation</name>
        <dbReference type="ChEBI" id="CHEBI:23378"/>
    </cofactor>
    <text evidence="12">Contains 1 topaquinone per subunit.</text>
</comment>
<dbReference type="GO" id="GO:0048038">
    <property type="term" value="F:quinone binding"/>
    <property type="evidence" value="ECO:0007669"/>
    <property type="project" value="InterPro"/>
</dbReference>
<keyword evidence="4 12" id="KW-0479">Metal-binding</keyword>
<evidence type="ECO:0000256" key="1">
    <source>
        <dbReference type="ARBA" id="ARBA00001935"/>
    </source>
</evidence>
<comment type="subunit">
    <text evidence="3">Homodimer.</text>
</comment>
<dbReference type="InterPro" id="IPR015798">
    <property type="entry name" value="Cu_amine_oxidase_C"/>
</dbReference>
<evidence type="ECO:0000256" key="3">
    <source>
        <dbReference type="ARBA" id="ARBA00011738"/>
    </source>
</evidence>
<dbReference type="InterPro" id="IPR036460">
    <property type="entry name" value="Cu_amine_oxidase_C_sf"/>
</dbReference>
<dbReference type="Gene3D" id="3.10.450.40">
    <property type="match status" value="1"/>
</dbReference>
<dbReference type="GO" id="GO:0008131">
    <property type="term" value="F:primary methylamine oxidase activity"/>
    <property type="evidence" value="ECO:0007669"/>
    <property type="project" value="UniProtKB-EC"/>
</dbReference>
<dbReference type="Proteomes" id="UP001163823">
    <property type="component" value="Chromosome 9"/>
</dbReference>
<dbReference type="Pfam" id="PF02728">
    <property type="entry name" value="Cu_amine_oxidN3"/>
    <property type="match status" value="1"/>
</dbReference>
<dbReference type="InterPro" id="IPR015802">
    <property type="entry name" value="Cu_amine_oxidase_N3"/>
</dbReference>
<keyword evidence="8" id="KW-1015">Disulfide bond</keyword>
<reference evidence="15" key="1">
    <citation type="journal article" date="2023" name="Science">
        <title>Elucidation of the pathway for biosynthesis of saponin adjuvants from the soapbark tree.</title>
        <authorList>
            <person name="Reed J."/>
            <person name="Orme A."/>
            <person name="El-Demerdash A."/>
            <person name="Owen C."/>
            <person name="Martin L.B.B."/>
            <person name="Misra R.C."/>
            <person name="Kikuchi S."/>
            <person name="Rejzek M."/>
            <person name="Martin A.C."/>
            <person name="Harkess A."/>
            <person name="Leebens-Mack J."/>
            <person name="Louveau T."/>
            <person name="Stephenson M.J."/>
            <person name="Osbourn A."/>
        </authorList>
    </citation>
    <scope>NUCLEOTIDE SEQUENCE</scope>
    <source>
        <strain evidence="15">S10</strain>
    </source>
</reference>
<evidence type="ECO:0000259" key="13">
    <source>
        <dbReference type="Pfam" id="PF01179"/>
    </source>
</evidence>
<comment type="cofactor">
    <cofactor evidence="1">
        <name>Cu cation</name>
        <dbReference type="ChEBI" id="CHEBI:23378"/>
    </cofactor>
</comment>
<evidence type="ECO:0000256" key="9">
    <source>
        <dbReference type="ARBA" id="ARBA00048032"/>
    </source>
</evidence>
<keyword evidence="16" id="KW-1185">Reference proteome</keyword>
<evidence type="ECO:0000313" key="15">
    <source>
        <dbReference type="EMBL" id="KAJ7954895.1"/>
    </source>
</evidence>
<organism evidence="15 16">
    <name type="scientific">Quillaja saponaria</name>
    <name type="common">Soap bark tree</name>
    <dbReference type="NCBI Taxonomy" id="32244"/>
    <lineage>
        <taxon>Eukaryota</taxon>
        <taxon>Viridiplantae</taxon>
        <taxon>Streptophyta</taxon>
        <taxon>Embryophyta</taxon>
        <taxon>Tracheophyta</taxon>
        <taxon>Spermatophyta</taxon>
        <taxon>Magnoliopsida</taxon>
        <taxon>eudicotyledons</taxon>
        <taxon>Gunneridae</taxon>
        <taxon>Pentapetalae</taxon>
        <taxon>rosids</taxon>
        <taxon>fabids</taxon>
        <taxon>Fabales</taxon>
        <taxon>Quillajaceae</taxon>
        <taxon>Quillaja</taxon>
    </lineage>
</organism>
<evidence type="ECO:0000313" key="16">
    <source>
        <dbReference type="Proteomes" id="UP001163823"/>
    </source>
</evidence>
<evidence type="ECO:0000256" key="8">
    <source>
        <dbReference type="ARBA" id="ARBA00023157"/>
    </source>
</evidence>
<dbReference type="EC" id="1.4.3.-" evidence="12"/>
<dbReference type="SUPFAM" id="SSF54416">
    <property type="entry name" value="Amine oxidase N-terminal region"/>
    <property type="match status" value="1"/>
</dbReference>
<accession>A0AAD7LCR6</accession>
<dbReference type="PANTHER" id="PTHR10638:SF87">
    <property type="entry name" value="AMINE OXIDASE [COPPER-CONTAINING] ALPHA 2, PEROXISOMAL-RELATED"/>
    <property type="match status" value="1"/>
</dbReference>
<dbReference type="EMBL" id="JARAOO010000009">
    <property type="protein sequence ID" value="KAJ7954895.1"/>
    <property type="molecule type" value="Genomic_DNA"/>
</dbReference>
<feature type="modified residue" description="2',4',5'-topaquinone" evidence="11">
    <location>
        <position position="349"/>
    </location>
</feature>
<dbReference type="InterPro" id="IPR000269">
    <property type="entry name" value="Cu_amine_oxidase"/>
</dbReference>
<dbReference type="PROSITE" id="PS01165">
    <property type="entry name" value="COPPER_AMINE_OXID_2"/>
    <property type="match status" value="1"/>
</dbReference>
<dbReference type="FunFam" id="2.70.98.20:FF:000004">
    <property type="entry name" value="Amine oxidase"/>
    <property type="match status" value="1"/>
</dbReference>
<protein>
    <recommendedName>
        <fullName evidence="12">Amine oxidase</fullName>
        <ecNumber evidence="12">1.4.3.-</ecNumber>
    </recommendedName>
</protein>
<dbReference type="Gene3D" id="2.70.98.20">
    <property type="entry name" value="Copper amine oxidase, catalytic domain"/>
    <property type="match status" value="1"/>
</dbReference>
<evidence type="ECO:0000256" key="10">
    <source>
        <dbReference type="PIRSR" id="PIRSR600269-50"/>
    </source>
</evidence>
<name>A0AAD7LCR6_QUISA</name>
<feature type="domain" description="Copper amine oxidase catalytic" evidence="13">
    <location>
        <begin position="183"/>
        <end position="596"/>
    </location>
</feature>
<keyword evidence="6 12" id="KW-0560">Oxidoreductase</keyword>
<dbReference type="InterPro" id="IPR049948">
    <property type="entry name" value="Cu_Am_ox_TPQ-bd"/>
</dbReference>
<evidence type="ECO:0000256" key="12">
    <source>
        <dbReference type="RuleBase" id="RU000672"/>
    </source>
</evidence>
<evidence type="ECO:0000259" key="14">
    <source>
        <dbReference type="Pfam" id="PF02728"/>
    </source>
</evidence>
<evidence type="ECO:0000256" key="5">
    <source>
        <dbReference type="ARBA" id="ARBA00022772"/>
    </source>
</evidence>
<dbReference type="InterPro" id="IPR016182">
    <property type="entry name" value="Cu_amine_oxidase_N-reg"/>
</dbReference>
<keyword evidence="7 12" id="KW-0186">Copper</keyword>
<dbReference type="InterPro" id="IPR049947">
    <property type="entry name" value="Cu_Am_Ox_Cu-bd"/>
</dbReference>
<evidence type="ECO:0000256" key="4">
    <source>
        <dbReference type="ARBA" id="ARBA00022723"/>
    </source>
</evidence>
<dbReference type="GO" id="GO:0009308">
    <property type="term" value="P:amine metabolic process"/>
    <property type="evidence" value="ECO:0007669"/>
    <property type="project" value="UniProtKB-UniRule"/>
</dbReference>
<comment type="similarity">
    <text evidence="2 12">Belongs to the copper/topaquinone oxidase family.</text>
</comment>
<evidence type="ECO:0000256" key="7">
    <source>
        <dbReference type="ARBA" id="ARBA00023008"/>
    </source>
</evidence>
<proteinExistence type="inferred from homology"/>
<dbReference type="GO" id="GO:0005507">
    <property type="term" value="F:copper ion binding"/>
    <property type="evidence" value="ECO:0007669"/>
    <property type="project" value="InterPro"/>
</dbReference>
<sequence length="611" mass="69148">MNQTKPPFSHGYPQTPKPKHFFLAELSVIARYKRQTLEITVDLSTRSIVSNNVYNGHGYPILSNAEQDRAGELPHEYKPFVESVRKRGLNLSQVSCSYFTVGWFGEVKKTKRTLKLQCFYTNETANLFVRALEGITIVVDLEEMKIVEYYDRANIPIPKADDTEFRALNQKPPFGPKLNRFGINQPDGPGFKIDGRVVSWANWVFHVGFDIRAGPVISLASIYDMEKHKRRQVLYRGYVSEFFVPYMDPTADWYFKSYFDSGDYGFGQSQVSLKPGGDCPENAVFLDAYYAGETGTTEKTSNAFCIFEKHAGDIMWRHTEFEVPGIEEITEARPDVSLIVRTVSTVGNYDYIIDWEFKPSGSIKFGVGLTGILAIKGATYTHVDQIKEDAYGTLLSDHTLGVYHDHYLTYHLDLDVDGVSNSFVKSNLETVKVTDNSSPRKSYWTVVSETAKTESDAKIKLGSKAAELVVVNPSKKTKPGNEVGYRLLPAPVTHPLLLTDDYPQIRGAFTNNDVWVTPYNKSEKWAGGLHVDQSRGDDTLAVWSLKNREIENKDIVLWYTIGFHHVPSQEDFPIMPTLSGGFELRPTNFFERNPVLKTLPPKQVQWPNCTT</sequence>
<dbReference type="PROSITE" id="PS01164">
    <property type="entry name" value="COPPER_AMINE_OXID_1"/>
    <property type="match status" value="1"/>
</dbReference>
<feature type="active site" description="Proton acceptor" evidence="10">
    <location>
        <position position="260"/>
    </location>
</feature>
<evidence type="ECO:0000256" key="2">
    <source>
        <dbReference type="ARBA" id="ARBA00007983"/>
    </source>
</evidence>
<dbReference type="PANTHER" id="PTHR10638">
    <property type="entry name" value="COPPER AMINE OXIDASE"/>
    <property type="match status" value="1"/>
</dbReference>
<comment type="PTM">
    <text evidence="11 12">Topaquinone (TPQ) is generated by copper-dependent autoxidation of a specific tyrosyl residue.</text>
</comment>
<gene>
    <name evidence="15" type="ORF">O6P43_021577</name>
</gene>
<dbReference type="SUPFAM" id="SSF49998">
    <property type="entry name" value="Amine oxidase catalytic domain"/>
    <property type="match status" value="1"/>
</dbReference>
<feature type="domain" description="Copper amine oxidase N3-terminal" evidence="14">
    <location>
        <begin position="60"/>
        <end position="157"/>
    </location>
</feature>
<dbReference type="FunFam" id="3.10.450.40:FF:000005">
    <property type="entry name" value="Amine oxidase"/>
    <property type="match status" value="1"/>
</dbReference>